<protein>
    <recommendedName>
        <fullName evidence="4">DUF1002 domain-containing protein</fullName>
    </recommendedName>
</protein>
<dbReference type="Proteomes" id="UP000005990">
    <property type="component" value="Unassembled WGS sequence"/>
</dbReference>
<dbReference type="InterPro" id="IPR009343">
    <property type="entry name" value="DUF1002"/>
</dbReference>
<evidence type="ECO:0000313" key="2">
    <source>
        <dbReference type="EMBL" id="EFR31183.1"/>
    </source>
</evidence>
<feature type="signal peptide" evidence="1">
    <location>
        <begin position="1"/>
        <end position="23"/>
    </location>
</feature>
<sequence length="313" mass="33811">MKKLIKVVSSLLVMASMSPLVFADKVAIDPMFTYGGSLNQEQLVETRKALGVQAGTEEIPVQVSELNGLLNDTYPYKQVYSSTYITPASNNGQVTVEIVTPNTITDITPNQYQNAAITAGAVDVNIKVASAVKVDGSGALAGVYKAFQASGQTLDSQAVAVAQDELNVTSSINQEHQNQSGYSDELLNAAIAEIKQNVQTEKDANGGTITQEAVQNIVNNVINNYNLGDILSNNNIQDIQNYMTNFSNLELSQAQKDQLAQFGQTLQEQGGQLLDKAKTAWNGLDEETKSGFMQMLQNIWNAIVEFVSSLFGN</sequence>
<proteinExistence type="predicted"/>
<keyword evidence="3" id="KW-1185">Reference proteome</keyword>
<reference evidence="2 3" key="1">
    <citation type="submission" date="2010-10" db="EMBL/GenBank/DDBJ databases">
        <authorList>
            <person name="Durkin A.S."/>
            <person name="Madupu R."/>
            <person name="Torralba M."/>
            <person name="Gillis M."/>
            <person name="Methe B."/>
            <person name="Sutton G."/>
            <person name="Nelson K.E."/>
        </authorList>
    </citation>
    <scope>NUCLEOTIDE SEQUENCE [LARGE SCALE GENOMIC DNA]</scope>
    <source>
        <strain evidence="2 3">ACS-139-V-Col8</strain>
    </source>
</reference>
<keyword evidence="1" id="KW-0732">Signal</keyword>
<dbReference type="RefSeq" id="WP_006418386.1">
    <property type="nucleotide sequence ID" value="NZ_AENN01000015.1"/>
</dbReference>
<evidence type="ECO:0000256" key="1">
    <source>
        <dbReference type="SAM" id="SignalP"/>
    </source>
</evidence>
<dbReference type="EMBL" id="AENN01000015">
    <property type="protein sequence ID" value="EFR31183.1"/>
    <property type="molecule type" value="Genomic_DNA"/>
</dbReference>
<accession>E4KPI3</accession>
<evidence type="ECO:0008006" key="4">
    <source>
        <dbReference type="Google" id="ProtNLM"/>
    </source>
</evidence>
<dbReference type="Pfam" id="PF06207">
    <property type="entry name" value="DUF1002"/>
    <property type="match status" value="1"/>
</dbReference>
<comment type="caution">
    <text evidence="2">The sequence shown here is derived from an EMBL/GenBank/DDBJ whole genome shotgun (WGS) entry which is preliminary data.</text>
</comment>
<gene>
    <name evidence="2" type="ORF">HMPREF9257_1471</name>
</gene>
<dbReference type="AlphaFoldDB" id="E4KPI3"/>
<evidence type="ECO:0000313" key="3">
    <source>
        <dbReference type="Proteomes" id="UP000005990"/>
    </source>
</evidence>
<dbReference type="OrthoDB" id="9810153at2"/>
<name>E4KPI3_9LACT</name>
<feature type="chain" id="PRO_5003183226" description="DUF1002 domain-containing protein" evidence="1">
    <location>
        <begin position="24"/>
        <end position="313"/>
    </location>
</feature>
<dbReference type="eggNOG" id="COG4086">
    <property type="taxonomic scope" value="Bacteria"/>
</dbReference>
<dbReference type="STRING" id="908337.HMPREF9257_1471"/>
<organism evidence="2 3">
    <name type="scientific">Eremococcus coleocola ACS-139-V-Col8</name>
    <dbReference type="NCBI Taxonomy" id="908337"/>
    <lineage>
        <taxon>Bacteria</taxon>
        <taxon>Bacillati</taxon>
        <taxon>Bacillota</taxon>
        <taxon>Bacilli</taxon>
        <taxon>Lactobacillales</taxon>
        <taxon>Aerococcaceae</taxon>
        <taxon>Eremococcus</taxon>
    </lineage>
</organism>